<dbReference type="STRING" id="797516.HMPREF9104_01085"/>
<dbReference type="EMBL" id="AGRJ01000108">
    <property type="protein sequence ID" value="EHO52327.1"/>
    <property type="molecule type" value="Genomic_DNA"/>
</dbReference>
<name>H1LEQ9_9LACO</name>
<dbReference type="Proteomes" id="UP000005025">
    <property type="component" value="Unassembled WGS sequence"/>
</dbReference>
<sequence>MILAVPNISDSLQVNHWLGRLGLSDKTVNPLSYLVLVTMVIFLSGIFIRMNAGKFNSPMIARNTRNTKVAVYRFNELTIFPLVMFFQEIGLVVIYPLFRFYKSMGTHTQY</sequence>
<evidence type="ECO:0000313" key="2">
    <source>
        <dbReference type="EMBL" id="EHO52327.1"/>
    </source>
</evidence>
<dbReference type="AlphaFoldDB" id="H1LEQ9"/>
<keyword evidence="1" id="KW-0812">Transmembrane</keyword>
<keyword evidence="1" id="KW-0472">Membrane</keyword>
<feature type="transmembrane region" description="Helical" evidence="1">
    <location>
        <begin position="71"/>
        <end position="98"/>
    </location>
</feature>
<accession>H1LEQ9</accession>
<dbReference type="HOGENOM" id="CLU_2167751_0_0_9"/>
<evidence type="ECO:0000256" key="1">
    <source>
        <dbReference type="SAM" id="Phobius"/>
    </source>
</evidence>
<reference evidence="2 3" key="1">
    <citation type="submission" date="2011-09" db="EMBL/GenBank/DDBJ databases">
        <authorList>
            <person name="Weinstock G."/>
            <person name="Sodergren E."/>
            <person name="Clifton S."/>
            <person name="Fulton L."/>
            <person name="Fulton B."/>
            <person name="Courtney L."/>
            <person name="Fronick C."/>
            <person name="Harrison M."/>
            <person name="Strong C."/>
            <person name="Farmer C."/>
            <person name="Delahaunty K."/>
            <person name="Markovic C."/>
            <person name="Hall O."/>
            <person name="Minx P."/>
            <person name="Tomlinson C."/>
            <person name="Mitreva M."/>
            <person name="Hou S."/>
            <person name="Chen J."/>
            <person name="Wollam A."/>
            <person name="Pepin K.H."/>
            <person name="Johnson M."/>
            <person name="Bhonagiri V."/>
            <person name="Zhang X."/>
            <person name="Suruliraj S."/>
            <person name="Warren W."/>
            <person name="Chinwalla A."/>
            <person name="Mardis E.R."/>
            <person name="Wilson R.K."/>
        </authorList>
    </citation>
    <scope>NUCLEOTIDE SEQUENCE [LARGE SCALE GENOMIC DNA]</scope>
    <source>
        <strain evidence="2 3">F0435</strain>
    </source>
</reference>
<dbReference type="PATRIC" id="fig|797516.3.peg.964"/>
<evidence type="ECO:0000313" key="3">
    <source>
        <dbReference type="Proteomes" id="UP000005025"/>
    </source>
</evidence>
<keyword evidence="1" id="KW-1133">Transmembrane helix</keyword>
<gene>
    <name evidence="2" type="ORF">HMPREF9104_01085</name>
</gene>
<protein>
    <submittedName>
        <fullName evidence="2">Uncharacterized protein</fullName>
    </submittedName>
</protein>
<organism evidence="2 3">
    <name type="scientific">Lentilactobacillus kisonensis F0435</name>
    <dbReference type="NCBI Taxonomy" id="797516"/>
    <lineage>
        <taxon>Bacteria</taxon>
        <taxon>Bacillati</taxon>
        <taxon>Bacillota</taxon>
        <taxon>Bacilli</taxon>
        <taxon>Lactobacillales</taxon>
        <taxon>Lactobacillaceae</taxon>
        <taxon>Lentilactobacillus</taxon>
    </lineage>
</organism>
<feature type="transmembrane region" description="Helical" evidence="1">
    <location>
        <begin position="31"/>
        <end position="50"/>
    </location>
</feature>
<proteinExistence type="predicted"/>
<comment type="caution">
    <text evidence="2">The sequence shown here is derived from an EMBL/GenBank/DDBJ whole genome shotgun (WGS) entry which is preliminary data.</text>
</comment>